<evidence type="ECO:0000256" key="1">
    <source>
        <dbReference type="ARBA" id="ARBA00023015"/>
    </source>
</evidence>
<dbReference type="BioCyc" id="RCHA213810:RUM_RS03845-MONOMER"/>
<proteinExistence type="predicted"/>
<dbReference type="GeneID" id="83155580"/>
<evidence type="ECO:0000259" key="5">
    <source>
        <dbReference type="PROSITE" id="PS50977"/>
    </source>
</evidence>
<accession>D4LBI9</accession>
<dbReference type="InterPro" id="IPR025996">
    <property type="entry name" value="MT1864/Rv1816-like_C"/>
</dbReference>
<dbReference type="Pfam" id="PF00440">
    <property type="entry name" value="TetR_N"/>
    <property type="match status" value="1"/>
</dbReference>
<name>D4LBI9_RUMC1</name>
<dbReference type="STRING" id="213810.RUM_07940"/>
<dbReference type="PANTHER" id="PTHR30055">
    <property type="entry name" value="HTH-TYPE TRANSCRIPTIONAL REGULATOR RUTR"/>
    <property type="match status" value="1"/>
</dbReference>
<dbReference type="EMBL" id="FP929052">
    <property type="protein sequence ID" value="CBL16984.1"/>
    <property type="molecule type" value="Genomic_DNA"/>
</dbReference>
<dbReference type="InterPro" id="IPR001647">
    <property type="entry name" value="HTH_TetR"/>
</dbReference>
<keyword evidence="2 4" id="KW-0238">DNA-binding</keyword>
<dbReference type="RefSeq" id="WP_015557891.1">
    <property type="nucleotide sequence ID" value="NC_021039.1"/>
</dbReference>
<dbReference type="AlphaFoldDB" id="D4LBI9"/>
<feature type="DNA-binding region" description="H-T-H motif" evidence="4">
    <location>
        <begin position="29"/>
        <end position="48"/>
    </location>
</feature>
<dbReference type="GO" id="GO:0003700">
    <property type="term" value="F:DNA-binding transcription factor activity"/>
    <property type="evidence" value="ECO:0007669"/>
    <property type="project" value="TreeGrafter"/>
</dbReference>
<dbReference type="InterPro" id="IPR036271">
    <property type="entry name" value="Tet_transcr_reg_TetR-rel_C_sf"/>
</dbReference>
<keyword evidence="3" id="KW-0804">Transcription</keyword>
<keyword evidence="1" id="KW-0805">Transcription regulation</keyword>
<dbReference type="KEGG" id="rch:RUM_07940"/>
<gene>
    <name evidence="6" type="ordered locus">RUM_07940</name>
</gene>
<dbReference type="Gene3D" id="1.10.357.10">
    <property type="entry name" value="Tetracycline Repressor, domain 2"/>
    <property type="match status" value="1"/>
</dbReference>
<protein>
    <submittedName>
        <fullName evidence="6">Transcriptional regulator</fullName>
    </submittedName>
</protein>
<organism evidence="6 7">
    <name type="scientific">Ruminococcus champanellensis (strain DSM 18848 / JCM 17042 / KCTC 15320 / 18P13)</name>
    <dbReference type="NCBI Taxonomy" id="213810"/>
    <lineage>
        <taxon>Bacteria</taxon>
        <taxon>Bacillati</taxon>
        <taxon>Bacillota</taxon>
        <taxon>Clostridia</taxon>
        <taxon>Eubacteriales</taxon>
        <taxon>Oscillospiraceae</taxon>
        <taxon>Ruminococcus</taxon>
    </lineage>
</organism>
<dbReference type="PROSITE" id="PS50977">
    <property type="entry name" value="HTH_TETR_2"/>
    <property type="match status" value="1"/>
</dbReference>
<dbReference type="PANTHER" id="PTHR30055:SF209">
    <property type="entry name" value="POSSIBLE TRANSCRIPTIONAL REGULATORY PROTEIN (PROBABLY TETR-FAMILY)"/>
    <property type="match status" value="1"/>
</dbReference>
<evidence type="ECO:0000256" key="2">
    <source>
        <dbReference type="ARBA" id="ARBA00023125"/>
    </source>
</evidence>
<reference evidence="6" key="1">
    <citation type="submission" date="2010-03" db="EMBL/GenBank/DDBJ databases">
        <title>The genome sequence of Ruminococcus sp. 18P13.</title>
        <authorList>
            <consortium name="metaHIT consortium -- http://www.metahit.eu/"/>
            <person name="Pajon A."/>
            <person name="Turner K."/>
            <person name="Parkhill J."/>
            <person name="Bernalier A."/>
        </authorList>
    </citation>
    <scope>NUCLEOTIDE SEQUENCE [LARGE SCALE GENOMIC DNA]</scope>
    <source>
        <strain evidence="6">Type strain: 18P13</strain>
    </source>
</reference>
<dbReference type="SUPFAM" id="SSF48498">
    <property type="entry name" value="Tetracyclin repressor-like, C-terminal domain"/>
    <property type="match status" value="1"/>
</dbReference>
<dbReference type="SUPFAM" id="SSF46689">
    <property type="entry name" value="Homeodomain-like"/>
    <property type="match status" value="1"/>
</dbReference>
<dbReference type="InterPro" id="IPR050109">
    <property type="entry name" value="HTH-type_TetR-like_transc_reg"/>
</dbReference>
<evidence type="ECO:0000256" key="4">
    <source>
        <dbReference type="PROSITE-ProRule" id="PRU00335"/>
    </source>
</evidence>
<evidence type="ECO:0000256" key="3">
    <source>
        <dbReference type="ARBA" id="ARBA00023163"/>
    </source>
</evidence>
<feature type="domain" description="HTH tetR-type" evidence="5">
    <location>
        <begin position="6"/>
        <end position="66"/>
    </location>
</feature>
<dbReference type="PATRIC" id="fig|213810.4.peg.709"/>
<keyword evidence="7" id="KW-1185">Reference proteome</keyword>
<sequence length="208" mass="23695">MPPSVKFTKEEIVNAALQVVREKGTAALTTRQIAAVLGVSTRPIFTYFQNMQQVQEAVRQAAQALYHSYIKKGLEQVHPFIGLGEQYIRFATQEPELYRLLFLPLAPGSESKAMEEMERTQNLVLEFLQQIYQLDEAAAKQFFRDVWLVAHSLAALIVTNCCPYSPEEIRQILTSVSLSVCKACKEIPEFVTNHLDRDTLFRSIIEKE</sequence>
<dbReference type="Proteomes" id="UP000007054">
    <property type="component" value="Chromosome"/>
</dbReference>
<dbReference type="GO" id="GO:0000976">
    <property type="term" value="F:transcription cis-regulatory region binding"/>
    <property type="evidence" value="ECO:0007669"/>
    <property type="project" value="TreeGrafter"/>
</dbReference>
<dbReference type="InterPro" id="IPR009057">
    <property type="entry name" value="Homeodomain-like_sf"/>
</dbReference>
<dbReference type="Pfam" id="PF13305">
    <property type="entry name" value="TetR_C_33"/>
    <property type="match status" value="1"/>
</dbReference>
<evidence type="ECO:0000313" key="6">
    <source>
        <dbReference type="EMBL" id="CBL16984.1"/>
    </source>
</evidence>
<dbReference type="HOGENOM" id="CLU_100170_0_0_9"/>
<reference evidence="6" key="2">
    <citation type="submission" date="2010-03" db="EMBL/GenBank/DDBJ databases">
        <authorList>
            <person name="Pajon A."/>
        </authorList>
    </citation>
    <scope>NUCLEOTIDE SEQUENCE</scope>
    <source>
        <strain evidence="6">Type strain: 18P13</strain>
    </source>
</reference>
<evidence type="ECO:0000313" key="7">
    <source>
        <dbReference type="Proteomes" id="UP000007054"/>
    </source>
</evidence>